<organism evidence="1 2">
    <name type="scientific">Letharia columbiana</name>
    <dbReference type="NCBI Taxonomy" id="112416"/>
    <lineage>
        <taxon>Eukaryota</taxon>
        <taxon>Fungi</taxon>
        <taxon>Dikarya</taxon>
        <taxon>Ascomycota</taxon>
        <taxon>Pezizomycotina</taxon>
        <taxon>Lecanoromycetes</taxon>
        <taxon>OSLEUM clade</taxon>
        <taxon>Lecanoromycetidae</taxon>
        <taxon>Lecanorales</taxon>
        <taxon>Lecanorineae</taxon>
        <taxon>Parmeliaceae</taxon>
        <taxon>Letharia</taxon>
    </lineage>
</organism>
<evidence type="ECO:0000313" key="2">
    <source>
        <dbReference type="Proteomes" id="UP000578531"/>
    </source>
</evidence>
<reference evidence="1 2" key="1">
    <citation type="journal article" date="2020" name="Genomics">
        <title>Complete, high-quality genomes from long-read metagenomic sequencing of two wolf lichen thalli reveals enigmatic genome architecture.</title>
        <authorList>
            <person name="McKenzie S.K."/>
            <person name="Walston R.F."/>
            <person name="Allen J.L."/>
        </authorList>
    </citation>
    <scope>NUCLEOTIDE SEQUENCE [LARGE SCALE GENOMIC DNA]</scope>
    <source>
        <strain evidence="1">WasteWater2</strain>
    </source>
</reference>
<dbReference type="Proteomes" id="UP000578531">
    <property type="component" value="Unassembled WGS sequence"/>
</dbReference>
<proteinExistence type="predicted"/>
<dbReference type="AlphaFoldDB" id="A0A8H6LAV9"/>
<keyword evidence="2" id="KW-1185">Reference proteome</keyword>
<evidence type="ECO:0000313" key="1">
    <source>
        <dbReference type="EMBL" id="KAF6241795.1"/>
    </source>
</evidence>
<dbReference type="RefSeq" id="XP_037171035.1">
    <property type="nucleotide sequence ID" value="XM_037302456.1"/>
</dbReference>
<accession>A0A8H6LAV9</accession>
<sequence>MAPLQNNTPMTVKEEQDRRDLICIRMEAATPPVCRDRPSTTVFKENKTAYRCHKRTEPADEDKDYVKVDEGKDYVKVDEDKDYVKGLEVVDEMEMSDWEEI</sequence>
<comment type="caution">
    <text evidence="1">The sequence shown here is derived from an EMBL/GenBank/DDBJ whole genome shotgun (WGS) entry which is preliminary data.</text>
</comment>
<dbReference type="EMBL" id="JACCJC010000001">
    <property type="protein sequence ID" value="KAF6241795.1"/>
    <property type="molecule type" value="Genomic_DNA"/>
</dbReference>
<gene>
    <name evidence="1" type="ORF">HO173_000507</name>
</gene>
<protein>
    <submittedName>
        <fullName evidence="1">Uncharacterized protein</fullName>
    </submittedName>
</protein>
<dbReference type="GeneID" id="59282186"/>
<name>A0A8H6LAV9_9LECA</name>